<keyword evidence="4" id="KW-1185">Reference proteome</keyword>
<keyword evidence="2" id="KW-0732">Signal</keyword>
<sequence length="156" mass="15861">MFKLSRAALAVLMAMGATGVAFAGNPPSTGLGQAWPNATDVSSNPHWHVYVFQLNGIKYVQVNDLNGNVLGAIGTAGGQFITLPIGESAQHVSTSPQTASSSALAKSAGTVVYQDGATVITATPQADGSTQLSALPISEDTTCSGNDPEECNKHGS</sequence>
<evidence type="ECO:0000256" key="1">
    <source>
        <dbReference type="SAM" id="MobiDB-lite"/>
    </source>
</evidence>
<dbReference type="Proteomes" id="UP000651010">
    <property type="component" value="Unassembled WGS sequence"/>
</dbReference>
<feature type="signal peptide" evidence="2">
    <location>
        <begin position="1"/>
        <end position="23"/>
    </location>
</feature>
<evidence type="ECO:0000313" key="4">
    <source>
        <dbReference type="Proteomes" id="UP000651010"/>
    </source>
</evidence>
<comment type="caution">
    <text evidence="3">The sequence shown here is derived from an EMBL/GenBank/DDBJ whole genome shotgun (WGS) entry which is preliminary data.</text>
</comment>
<proteinExistence type="predicted"/>
<protein>
    <submittedName>
        <fullName evidence="3">Uncharacterized protein</fullName>
    </submittedName>
</protein>
<feature type="region of interest" description="Disordered" evidence="1">
    <location>
        <begin position="137"/>
        <end position="156"/>
    </location>
</feature>
<accession>A0ABR9GEQ4</accession>
<name>A0ABR9GEQ4_9GAMM</name>
<feature type="chain" id="PRO_5045557135" evidence="2">
    <location>
        <begin position="24"/>
        <end position="156"/>
    </location>
</feature>
<gene>
    <name evidence="3" type="ORF">IGX34_19285</name>
</gene>
<dbReference type="EMBL" id="JACZZA010000014">
    <property type="protein sequence ID" value="MBE1162535.1"/>
    <property type="molecule type" value="Genomic_DNA"/>
</dbReference>
<evidence type="ECO:0000256" key="2">
    <source>
        <dbReference type="SAM" id="SignalP"/>
    </source>
</evidence>
<evidence type="ECO:0000313" key="3">
    <source>
        <dbReference type="EMBL" id="MBE1162535.1"/>
    </source>
</evidence>
<reference evidence="3 4" key="1">
    <citation type="submission" date="2020-09" db="EMBL/GenBank/DDBJ databases">
        <title>Dyella sp. 7MK23 isolated from forest soil.</title>
        <authorList>
            <person name="Fu J."/>
        </authorList>
    </citation>
    <scope>NUCLEOTIDE SEQUENCE [LARGE SCALE GENOMIC DNA]</scope>
    <source>
        <strain evidence="3 4">7MK23</strain>
    </source>
</reference>
<dbReference type="RefSeq" id="WP_192557376.1">
    <property type="nucleotide sequence ID" value="NZ_JACZZA010000014.1"/>
</dbReference>
<organism evidence="3 4">
    <name type="scientific">Dyella acidiphila</name>
    <dbReference type="NCBI Taxonomy" id="2775866"/>
    <lineage>
        <taxon>Bacteria</taxon>
        <taxon>Pseudomonadati</taxon>
        <taxon>Pseudomonadota</taxon>
        <taxon>Gammaproteobacteria</taxon>
        <taxon>Lysobacterales</taxon>
        <taxon>Rhodanobacteraceae</taxon>
        <taxon>Dyella</taxon>
    </lineage>
</organism>